<evidence type="ECO:0000256" key="4">
    <source>
        <dbReference type="ARBA" id="ARBA00023143"/>
    </source>
</evidence>
<name>A0A066ZYH9_HYDMR</name>
<dbReference type="STRING" id="28885.EI16_03685"/>
<dbReference type="InterPro" id="IPR040026">
    <property type="entry name" value="FliD"/>
</dbReference>
<proteinExistence type="inferred from homology"/>
<organism evidence="8 9">
    <name type="scientific">Hydrogenovibrio marinus</name>
    <dbReference type="NCBI Taxonomy" id="28885"/>
    <lineage>
        <taxon>Bacteria</taxon>
        <taxon>Pseudomonadati</taxon>
        <taxon>Pseudomonadota</taxon>
        <taxon>Gammaproteobacteria</taxon>
        <taxon>Thiotrichales</taxon>
        <taxon>Piscirickettsiaceae</taxon>
        <taxon>Hydrogenovibrio</taxon>
    </lineage>
</organism>
<dbReference type="GO" id="GO:0071973">
    <property type="term" value="P:bacterial-type flagellum-dependent cell motility"/>
    <property type="evidence" value="ECO:0007669"/>
    <property type="project" value="TreeGrafter"/>
</dbReference>
<gene>
    <name evidence="8" type="ORF">EI16_03685</name>
</gene>
<keyword evidence="4 5" id="KW-0975">Bacterial flagellum</keyword>
<keyword evidence="5" id="KW-0964">Secreted</keyword>
<dbReference type="EMBL" id="JMIU01000001">
    <property type="protein sequence ID" value="KDN95411.1"/>
    <property type="molecule type" value="Genomic_DNA"/>
</dbReference>
<comment type="function">
    <text evidence="5">Required for morphogenesis and for the elongation of the flagellar filament by facilitating polymerization of the flagellin monomers at the tip of growing filament. Forms a capping structure, which prevents flagellin subunits (transported through the central channel of the flagellum) from leaking out without polymerization at the distal end.</text>
</comment>
<accession>A0A066ZYH9</accession>
<dbReference type="PANTHER" id="PTHR30288:SF0">
    <property type="entry name" value="FLAGELLAR HOOK-ASSOCIATED PROTEIN 2"/>
    <property type="match status" value="1"/>
</dbReference>
<reference evidence="8 9" key="1">
    <citation type="submission" date="2014-04" db="EMBL/GenBank/DDBJ databases">
        <title>Draft genome sequence of Hydrogenovibrio marinus MH-110, a model organism for aerobic H2 metabolism.</title>
        <authorList>
            <person name="Cha H.J."/>
            <person name="Jo B.H."/>
            <person name="Hwang B.H."/>
        </authorList>
    </citation>
    <scope>NUCLEOTIDE SEQUENCE [LARGE SCALE GENOMIC DNA]</scope>
    <source>
        <strain evidence="8 9">MH-110</strain>
    </source>
</reference>
<evidence type="ECO:0000259" key="6">
    <source>
        <dbReference type="Pfam" id="PF02465"/>
    </source>
</evidence>
<comment type="caution">
    <text evidence="8">The sequence shown here is derived from an EMBL/GenBank/DDBJ whole genome shotgun (WGS) entry which is preliminary data.</text>
</comment>
<comment type="subcellular location">
    <subcellularLocation>
        <location evidence="5">Secreted</location>
    </subcellularLocation>
    <subcellularLocation>
        <location evidence="5">Bacterial flagellum</location>
    </subcellularLocation>
</comment>
<comment type="subunit">
    <text evidence="2 5">Homopentamer.</text>
</comment>
<dbReference type="InterPro" id="IPR010809">
    <property type="entry name" value="FliD_C"/>
</dbReference>
<dbReference type="AlphaFoldDB" id="A0A066ZYH9"/>
<evidence type="ECO:0000313" key="9">
    <source>
        <dbReference type="Proteomes" id="UP000027341"/>
    </source>
</evidence>
<dbReference type="Pfam" id="PF02465">
    <property type="entry name" value="FliD_N"/>
    <property type="match status" value="1"/>
</dbReference>
<sequence length="683" mass="70303">MTTSTTPTNSEIGASILNSLGANKFDVTTITKTLATASVAAQRANLDAQNTKYTTLQNGFDTLKQALEGFSSQISTLTDFSNFQQKTITSSDASVIDATVTGTPANATYQVEVQNLATAQTIATQTAYSSAATAIGQGTLSITANGTTTNLTIDPTNDTLTGIRDAVNAAGIGVTASVINVGTGYKLVFSSANTGASNQFTVSVTDSDGNNTDTSGLSQLINANMNQTVAAQDATFVLNGLSINSASNNVSGIIDGVTLNLKGSALGQTKTLQISSDTSKLDQSISDFVDLYNSLDNIFKTLGSYDKPPTDASGNPVQGDQTGALKGDPALREIKNQIRQSMIESIPGLTGAIQSFADIGITSNLDGTLSLDKTMLSNALATSPDAVGKLFAANATATDSLVTYKGSTTDTVEGTYNLTVNVAAAQASITGGATGGGNITIDNTNNTLQVSVDGTSSSTLTLAAGTYTPNDLATAITSAINNDSAIKAGGSSVSVQYDTTTQAFTINTNKYGSASTLSLDSGTLLTSGVTGLAVTAQVTGQDVQGSLDQNGSFYTFIGKGQDVTINSILAGSPKGLEFNVDGTQTGARGTITFNRGYADKLTKLFSGLNDTSTGLIGTRLSNIQDKLDRVKEEQTKVDDRYNKILARYQAQFGALQTLLNQMDSTRQSLSSSLAGILSSSTGK</sequence>
<evidence type="ECO:0000313" key="8">
    <source>
        <dbReference type="EMBL" id="KDN95411.1"/>
    </source>
</evidence>
<dbReference type="GO" id="GO:0009421">
    <property type="term" value="C:bacterial-type flagellum filament cap"/>
    <property type="evidence" value="ECO:0007669"/>
    <property type="project" value="InterPro"/>
</dbReference>
<keyword evidence="3" id="KW-0175">Coiled coil</keyword>
<feature type="domain" description="Flagellar hook-associated protein 2 N-terminal" evidence="6">
    <location>
        <begin position="24"/>
        <end position="120"/>
    </location>
</feature>
<dbReference type="PANTHER" id="PTHR30288">
    <property type="entry name" value="FLAGELLAR CAP/ASSEMBLY PROTEIN FLID"/>
    <property type="match status" value="1"/>
</dbReference>
<protein>
    <recommendedName>
        <fullName evidence="5">Flagellar hook-associated protein 2</fullName>
        <shortName evidence="5">HAP2</shortName>
    </recommendedName>
    <alternativeName>
        <fullName evidence="5">Flagellar cap protein</fullName>
    </alternativeName>
</protein>
<dbReference type="GO" id="GO:0009424">
    <property type="term" value="C:bacterial-type flagellum hook"/>
    <property type="evidence" value="ECO:0007669"/>
    <property type="project" value="UniProtKB-UniRule"/>
</dbReference>
<dbReference type="Pfam" id="PF07195">
    <property type="entry name" value="FliD_C"/>
    <property type="match status" value="1"/>
</dbReference>
<dbReference type="Proteomes" id="UP000027341">
    <property type="component" value="Unassembled WGS sequence"/>
</dbReference>
<evidence type="ECO:0000256" key="3">
    <source>
        <dbReference type="ARBA" id="ARBA00023054"/>
    </source>
</evidence>
<keyword evidence="9" id="KW-1185">Reference proteome</keyword>
<comment type="similarity">
    <text evidence="1 5">Belongs to the FliD family.</text>
</comment>
<evidence type="ECO:0000259" key="7">
    <source>
        <dbReference type="Pfam" id="PF07195"/>
    </source>
</evidence>
<evidence type="ECO:0000256" key="1">
    <source>
        <dbReference type="ARBA" id="ARBA00009764"/>
    </source>
</evidence>
<dbReference type="RefSeq" id="WP_029909505.1">
    <property type="nucleotide sequence ID" value="NZ_AP020335.1"/>
</dbReference>
<feature type="domain" description="Flagellar hook-associated protein 2 C-terminal" evidence="7">
    <location>
        <begin position="231"/>
        <end position="663"/>
    </location>
</feature>
<dbReference type="GO" id="GO:0005576">
    <property type="term" value="C:extracellular region"/>
    <property type="evidence" value="ECO:0007669"/>
    <property type="project" value="UniProtKB-SubCell"/>
</dbReference>
<dbReference type="InterPro" id="IPR003481">
    <property type="entry name" value="FliD_N"/>
</dbReference>
<evidence type="ECO:0000256" key="5">
    <source>
        <dbReference type="RuleBase" id="RU362066"/>
    </source>
</evidence>
<dbReference type="GO" id="GO:0007155">
    <property type="term" value="P:cell adhesion"/>
    <property type="evidence" value="ECO:0007669"/>
    <property type="project" value="InterPro"/>
</dbReference>
<evidence type="ECO:0000256" key="2">
    <source>
        <dbReference type="ARBA" id="ARBA00011255"/>
    </source>
</evidence>